<gene>
    <name evidence="1" type="ORF">CEXT_154661</name>
</gene>
<dbReference type="Proteomes" id="UP001054945">
    <property type="component" value="Unassembled WGS sequence"/>
</dbReference>
<sequence length="75" mass="8721">MSSADYGGGTIDREIHWLLRLCKRHLCRSTVPQINRNHNHSNQKALSAHLFRLNFFYDQCGLKVEQWCDSVFAGE</sequence>
<accession>A0AAV4SYE3</accession>
<keyword evidence="2" id="KW-1185">Reference proteome</keyword>
<proteinExistence type="predicted"/>
<dbReference type="AlphaFoldDB" id="A0AAV4SYE3"/>
<reference evidence="1 2" key="1">
    <citation type="submission" date="2021-06" db="EMBL/GenBank/DDBJ databases">
        <title>Caerostris extrusa draft genome.</title>
        <authorList>
            <person name="Kono N."/>
            <person name="Arakawa K."/>
        </authorList>
    </citation>
    <scope>NUCLEOTIDE SEQUENCE [LARGE SCALE GENOMIC DNA]</scope>
</reference>
<protein>
    <submittedName>
        <fullName evidence="1">Uncharacterized protein</fullName>
    </submittedName>
</protein>
<evidence type="ECO:0000313" key="1">
    <source>
        <dbReference type="EMBL" id="GIY38399.1"/>
    </source>
</evidence>
<organism evidence="1 2">
    <name type="scientific">Caerostris extrusa</name>
    <name type="common">Bark spider</name>
    <name type="synonym">Caerostris bankana</name>
    <dbReference type="NCBI Taxonomy" id="172846"/>
    <lineage>
        <taxon>Eukaryota</taxon>
        <taxon>Metazoa</taxon>
        <taxon>Ecdysozoa</taxon>
        <taxon>Arthropoda</taxon>
        <taxon>Chelicerata</taxon>
        <taxon>Arachnida</taxon>
        <taxon>Araneae</taxon>
        <taxon>Araneomorphae</taxon>
        <taxon>Entelegynae</taxon>
        <taxon>Araneoidea</taxon>
        <taxon>Araneidae</taxon>
        <taxon>Caerostris</taxon>
    </lineage>
</organism>
<dbReference type="EMBL" id="BPLR01010298">
    <property type="protein sequence ID" value="GIY38399.1"/>
    <property type="molecule type" value="Genomic_DNA"/>
</dbReference>
<comment type="caution">
    <text evidence="1">The sequence shown here is derived from an EMBL/GenBank/DDBJ whole genome shotgun (WGS) entry which is preliminary data.</text>
</comment>
<evidence type="ECO:0000313" key="2">
    <source>
        <dbReference type="Proteomes" id="UP001054945"/>
    </source>
</evidence>
<name>A0AAV4SYE3_CAEEX</name>